<proteinExistence type="predicted"/>
<dbReference type="Proteomes" id="UP001164746">
    <property type="component" value="Chromosome 9"/>
</dbReference>
<keyword evidence="2" id="KW-1185">Reference proteome</keyword>
<sequence>MLSEIDLLLVLNEVTGLDNVNVKHTGPETKSEIKSETETGSLGRFKPKREEEVKNLEDKNHKDWHLYVHGDVIDWVTADEGHLNKLFRKFYCEVASLEKKSKSAEQQPKIYHKNTMKIIRATLNRHLSDIAETSPTTPRPAVWYNLAIHFVSRGLEFHHQLKRDSFESQFDEYCLEYARLTHETQQKNFQGGITKDKEPSDRRMYATGSEACRILAEAHHSFYETLAIDTTVKLSQNKDNFFNEVPHALQSICESRHTLAFVTRVSPQRRVGFRGVDLVLAIREMEET</sequence>
<evidence type="ECO:0000313" key="2">
    <source>
        <dbReference type="Proteomes" id="UP001164746"/>
    </source>
</evidence>
<accession>A0ABY7EX02</accession>
<reference evidence="1" key="1">
    <citation type="submission" date="2022-11" db="EMBL/GenBank/DDBJ databases">
        <title>Centuries of genome instability and evolution in soft-shell clam transmissible cancer (bioRxiv).</title>
        <authorList>
            <person name="Hart S.F.M."/>
            <person name="Yonemitsu M.A."/>
            <person name="Giersch R.M."/>
            <person name="Beal B.F."/>
            <person name="Arriagada G."/>
            <person name="Davis B.W."/>
            <person name="Ostrander E.A."/>
            <person name="Goff S.P."/>
            <person name="Metzger M.J."/>
        </authorList>
    </citation>
    <scope>NUCLEOTIDE SEQUENCE</scope>
    <source>
        <strain evidence="1">MELC-2E11</strain>
        <tissue evidence="1">Siphon/mantle</tissue>
    </source>
</reference>
<gene>
    <name evidence="1" type="ORF">MAR_003892</name>
</gene>
<evidence type="ECO:0000313" key="1">
    <source>
        <dbReference type="EMBL" id="WAR13787.1"/>
    </source>
</evidence>
<protein>
    <submittedName>
        <fullName evidence="1">Uncharacterized protein</fullName>
    </submittedName>
</protein>
<organism evidence="1 2">
    <name type="scientific">Mya arenaria</name>
    <name type="common">Soft-shell clam</name>
    <dbReference type="NCBI Taxonomy" id="6604"/>
    <lineage>
        <taxon>Eukaryota</taxon>
        <taxon>Metazoa</taxon>
        <taxon>Spiralia</taxon>
        <taxon>Lophotrochozoa</taxon>
        <taxon>Mollusca</taxon>
        <taxon>Bivalvia</taxon>
        <taxon>Autobranchia</taxon>
        <taxon>Heteroconchia</taxon>
        <taxon>Euheterodonta</taxon>
        <taxon>Imparidentia</taxon>
        <taxon>Neoheterodontei</taxon>
        <taxon>Myida</taxon>
        <taxon>Myoidea</taxon>
        <taxon>Myidae</taxon>
        <taxon>Mya</taxon>
    </lineage>
</organism>
<dbReference type="EMBL" id="CP111020">
    <property type="protein sequence ID" value="WAR13787.1"/>
    <property type="molecule type" value="Genomic_DNA"/>
</dbReference>
<name>A0ABY7EX02_MYAAR</name>